<dbReference type="EMBL" id="JALJOU010000010">
    <property type="protein sequence ID" value="KAK9841779.1"/>
    <property type="molecule type" value="Genomic_DNA"/>
</dbReference>
<reference evidence="1 2" key="1">
    <citation type="journal article" date="2024" name="Nat. Commun.">
        <title>Phylogenomics reveals the evolutionary origins of lichenization in chlorophyte algae.</title>
        <authorList>
            <person name="Puginier C."/>
            <person name="Libourel C."/>
            <person name="Otte J."/>
            <person name="Skaloud P."/>
            <person name="Haon M."/>
            <person name="Grisel S."/>
            <person name="Petersen M."/>
            <person name="Berrin J.G."/>
            <person name="Delaux P.M."/>
            <person name="Dal Grande F."/>
            <person name="Keller J."/>
        </authorList>
    </citation>
    <scope>NUCLEOTIDE SEQUENCE [LARGE SCALE GENOMIC DNA]</scope>
    <source>
        <strain evidence="1 2">SAG 245.80</strain>
    </source>
</reference>
<sequence length="113" mass="12470">MGLSLHRRLSERWRAPAYITATYPTRHITLLLGEEDTLPNFRLDQTTCPADAQGFFRRQRGQVFAQFYVPQVFPAAHATQAWALVPGCGHNETCMFGSVQFAAAWKGAGAGSA</sequence>
<gene>
    <name evidence="1" type="ORF">WJX81_002500</name>
</gene>
<keyword evidence="2" id="KW-1185">Reference proteome</keyword>
<dbReference type="InterPro" id="IPR029058">
    <property type="entry name" value="AB_hydrolase_fold"/>
</dbReference>
<comment type="caution">
    <text evidence="1">The sequence shown here is derived from an EMBL/GenBank/DDBJ whole genome shotgun (WGS) entry which is preliminary data.</text>
</comment>
<evidence type="ECO:0000313" key="2">
    <source>
        <dbReference type="Proteomes" id="UP001445335"/>
    </source>
</evidence>
<dbReference type="AlphaFoldDB" id="A0AAW1S838"/>
<name>A0AAW1S838_9CHLO</name>
<dbReference type="Gene3D" id="3.40.50.1820">
    <property type="entry name" value="alpha/beta hydrolase"/>
    <property type="match status" value="1"/>
</dbReference>
<accession>A0AAW1S838</accession>
<protein>
    <submittedName>
        <fullName evidence="1">Uncharacterized protein</fullName>
    </submittedName>
</protein>
<organism evidence="1 2">
    <name type="scientific">Elliptochloris bilobata</name>
    <dbReference type="NCBI Taxonomy" id="381761"/>
    <lineage>
        <taxon>Eukaryota</taxon>
        <taxon>Viridiplantae</taxon>
        <taxon>Chlorophyta</taxon>
        <taxon>core chlorophytes</taxon>
        <taxon>Trebouxiophyceae</taxon>
        <taxon>Trebouxiophyceae incertae sedis</taxon>
        <taxon>Elliptochloris clade</taxon>
        <taxon>Elliptochloris</taxon>
    </lineage>
</organism>
<evidence type="ECO:0000313" key="1">
    <source>
        <dbReference type="EMBL" id="KAK9841779.1"/>
    </source>
</evidence>
<proteinExistence type="predicted"/>
<dbReference type="Proteomes" id="UP001445335">
    <property type="component" value="Unassembled WGS sequence"/>
</dbReference>